<dbReference type="STRING" id="35608.A0A2U1LII0"/>
<dbReference type="EMBL" id="PKPP01009201">
    <property type="protein sequence ID" value="PWA48813.1"/>
    <property type="molecule type" value="Genomic_DNA"/>
</dbReference>
<dbReference type="OrthoDB" id="1427281at2759"/>
<gene>
    <name evidence="1" type="ORF">CTI12_AA487450</name>
</gene>
<evidence type="ECO:0000313" key="2">
    <source>
        <dbReference type="Proteomes" id="UP000245207"/>
    </source>
</evidence>
<keyword evidence="2" id="KW-1185">Reference proteome</keyword>
<reference evidence="1 2" key="1">
    <citation type="journal article" date="2018" name="Mol. Plant">
        <title>The genome of Artemisia annua provides insight into the evolution of Asteraceae family and artemisinin biosynthesis.</title>
        <authorList>
            <person name="Shen Q."/>
            <person name="Zhang L."/>
            <person name="Liao Z."/>
            <person name="Wang S."/>
            <person name="Yan T."/>
            <person name="Shi P."/>
            <person name="Liu M."/>
            <person name="Fu X."/>
            <person name="Pan Q."/>
            <person name="Wang Y."/>
            <person name="Lv Z."/>
            <person name="Lu X."/>
            <person name="Zhang F."/>
            <person name="Jiang W."/>
            <person name="Ma Y."/>
            <person name="Chen M."/>
            <person name="Hao X."/>
            <person name="Li L."/>
            <person name="Tang Y."/>
            <person name="Lv G."/>
            <person name="Zhou Y."/>
            <person name="Sun X."/>
            <person name="Brodelius P.E."/>
            <person name="Rose J.K.C."/>
            <person name="Tang K."/>
        </authorList>
    </citation>
    <scope>NUCLEOTIDE SEQUENCE [LARGE SCALE GENOMIC DNA]</scope>
    <source>
        <strain evidence="2">cv. Huhao1</strain>
        <tissue evidence="1">Leaf</tissue>
    </source>
</reference>
<comment type="caution">
    <text evidence="1">The sequence shown here is derived from an EMBL/GenBank/DDBJ whole genome shotgun (WGS) entry which is preliminary data.</text>
</comment>
<name>A0A2U1LII0_ARTAN</name>
<proteinExistence type="predicted"/>
<sequence>MRLISEDNERPIEENNGSPQYCYVDGVNHNIFDVRVWDGLDSNINALLVSKGVVRETNINHPKERFGRHFSCEHYVHKLQNGESYDRKWMIYSKELDKVFCLCCITKNDFEIMAIIVRSLSRSKNEEGFQDQQSHILMSNLPTVNNGQPETMTVTEGFTSMQFFPNNARLRVESTRFDAAIHSAKLNRKASVIVSGGGGNVMIERALFRAFWKFTLIVGSTAIRRNLS</sequence>
<accession>A0A2U1LII0</accession>
<dbReference type="Proteomes" id="UP000245207">
    <property type="component" value="Unassembled WGS sequence"/>
</dbReference>
<protein>
    <submittedName>
        <fullName evidence="1">Zinc finger MYM-type protein 5</fullName>
    </submittedName>
</protein>
<dbReference type="AlphaFoldDB" id="A0A2U1LII0"/>
<organism evidence="1 2">
    <name type="scientific">Artemisia annua</name>
    <name type="common">Sweet wormwood</name>
    <dbReference type="NCBI Taxonomy" id="35608"/>
    <lineage>
        <taxon>Eukaryota</taxon>
        <taxon>Viridiplantae</taxon>
        <taxon>Streptophyta</taxon>
        <taxon>Embryophyta</taxon>
        <taxon>Tracheophyta</taxon>
        <taxon>Spermatophyta</taxon>
        <taxon>Magnoliopsida</taxon>
        <taxon>eudicotyledons</taxon>
        <taxon>Gunneridae</taxon>
        <taxon>Pentapetalae</taxon>
        <taxon>asterids</taxon>
        <taxon>campanulids</taxon>
        <taxon>Asterales</taxon>
        <taxon>Asteraceae</taxon>
        <taxon>Asteroideae</taxon>
        <taxon>Anthemideae</taxon>
        <taxon>Artemisiinae</taxon>
        <taxon>Artemisia</taxon>
    </lineage>
</organism>
<evidence type="ECO:0000313" key="1">
    <source>
        <dbReference type="EMBL" id="PWA48813.1"/>
    </source>
</evidence>